<proteinExistence type="predicted"/>
<dbReference type="CDD" id="cd03225">
    <property type="entry name" value="ABC_cobalt_CbiO_domain1"/>
    <property type="match status" value="1"/>
</dbReference>
<evidence type="ECO:0000256" key="7">
    <source>
        <dbReference type="ARBA" id="ARBA00022989"/>
    </source>
</evidence>
<protein>
    <submittedName>
        <fullName evidence="12">Energy-coupling factor transport system ATP-binding protein</fullName>
    </submittedName>
</protein>
<evidence type="ECO:0000256" key="1">
    <source>
        <dbReference type="ARBA" id="ARBA00004651"/>
    </source>
</evidence>
<dbReference type="InterPro" id="IPR039421">
    <property type="entry name" value="Type_1_exporter"/>
</dbReference>
<dbReference type="PROSITE" id="PS50929">
    <property type="entry name" value="ABC_TM1F"/>
    <property type="match status" value="1"/>
</dbReference>
<feature type="domain" description="ABC transporter" evidence="10">
    <location>
        <begin position="265"/>
        <end position="486"/>
    </location>
</feature>
<dbReference type="Pfam" id="PF00005">
    <property type="entry name" value="ABC_tran"/>
    <property type="match status" value="3"/>
</dbReference>
<feature type="transmembrane region" description="Helical" evidence="9">
    <location>
        <begin position="741"/>
        <end position="764"/>
    </location>
</feature>
<dbReference type="AlphaFoldDB" id="A0A1H9FIZ5"/>
<keyword evidence="2" id="KW-0813">Transport</keyword>
<feature type="domain" description="ABC transporter" evidence="10">
    <location>
        <begin position="836"/>
        <end position="1069"/>
    </location>
</feature>
<dbReference type="SUPFAM" id="SSF90123">
    <property type="entry name" value="ABC transporter transmembrane region"/>
    <property type="match status" value="1"/>
</dbReference>
<feature type="transmembrane region" description="Helical" evidence="9">
    <location>
        <begin position="513"/>
        <end position="536"/>
    </location>
</feature>
<evidence type="ECO:0000256" key="2">
    <source>
        <dbReference type="ARBA" id="ARBA00022448"/>
    </source>
</evidence>
<evidence type="ECO:0000256" key="3">
    <source>
        <dbReference type="ARBA" id="ARBA00022475"/>
    </source>
</evidence>
<dbReference type="OrthoDB" id="9762778at2"/>
<feature type="domain" description="ABC transporter" evidence="10">
    <location>
        <begin position="2"/>
        <end position="243"/>
    </location>
</feature>
<dbReference type="GO" id="GO:0016887">
    <property type="term" value="F:ATP hydrolysis activity"/>
    <property type="evidence" value="ECO:0007669"/>
    <property type="project" value="InterPro"/>
</dbReference>
<evidence type="ECO:0000256" key="8">
    <source>
        <dbReference type="ARBA" id="ARBA00023136"/>
    </source>
</evidence>
<dbReference type="SMART" id="SM00382">
    <property type="entry name" value="AAA"/>
    <property type="match status" value="3"/>
</dbReference>
<keyword evidence="5" id="KW-0547">Nucleotide-binding</keyword>
<dbReference type="GO" id="GO:0005524">
    <property type="term" value="F:ATP binding"/>
    <property type="evidence" value="ECO:0007669"/>
    <property type="project" value="UniProtKB-KW"/>
</dbReference>
<dbReference type="InterPro" id="IPR036640">
    <property type="entry name" value="ABC1_TM_sf"/>
</dbReference>
<dbReference type="PROSITE" id="PS00211">
    <property type="entry name" value="ABC_TRANSPORTER_1"/>
    <property type="match status" value="2"/>
</dbReference>
<keyword evidence="3" id="KW-1003">Cell membrane</keyword>
<dbReference type="SUPFAM" id="SSF52540">
    <property type="entry name" value="P-loop containing nucleoside triphosphate hydrolases"/>
    <property type="match status" value="3"/>
</dbReference>
<dbReference type="EMBL" id="FOFU01000004">
    <property type="protein sequence ID" value="SEQ37930.1"/>
    <property type="molecule type" value="Genomic_DNA"/>
</dbReference>
<dbReference type="InterPro" id="IPR011527">
    <property type="entry name" value="ABC1_TM_dom"/>
</dbReference>
<organism evidence="12 13">
    <name type="scientific">Treponema bryantii</name>
    <dbReference type="NCBI Taxonomy" id="163"/>
    <lineage>
        <taxon>Bacteria</taxon>
        <taxon>Pseudomonadati</taxon>
        <taxon>Spirochaetota</taxon>
        <taxon>Spirochaetia</taxon>
        <taxon>Spirochaetales</taxon>
        <taxon>Treponemataceae</taxon>
        <taxon>Treponema</taxon>
    </lineage>
</organism>
<dbReference type="Proteomes" id="UP000182360">
    <property type="component" value="Unassembled WGS sequence"/>
</dbReference>
<evidence type="ECO:0000259" key="11">
    <source>
        <dbReference type="PROSITE" id="PS50929"/>
    </source>
</evidence>
<gene>
    <name evidence="12" type="ORF">SAMN04487977_10460</name>
</gene>
<evidence type="ECO:0000313" key="13">
    <source>
        <dbReference type="Proteomes" id="UP000182360"/>
    </source>
</evidence>
<dbReference type="Gene3D" id="1.20.1560.10">
    <property type="entry name" value="ABC transporter type 1, transmembrane domain"/>
    <property type="match status" value="1"/>
</dbReference>
<name>A0A1H9FIZ5_9SPIR</name>
<feature type="transmembrane region" description="Helical" evidence="9">
    <location>
        <begin position="639"/>
        <end position="666"/>
    </location>
</feature>
<comment type="subcellular location">
    <subcellularLocation>
        <location evidence="1">Cell membrane</location>
        <topology evidence="1">Multi-pass membrane protein</topology>
    </subcellularLocation>
</comment>
<dbReference type="InterPro" id="IPR027417">
    <property type="entry name" value="P-loop_NTPase"/>
</dbReference>
<keyword evidence="4 9" id="KW-0812">Transmembrane</keyword>
<dbReference type="InterPro" id="IPR017871">
    <property type="entry name" value="ABC_transporter-like_CS"/>
</dbReference>
<dbReference type="RefSeq" id="WP_074642856.1">
    <property type="nucleotide sequence ID" value="NZ_FOFU01000004.1"/>
</dbReference>
<evidence type="ECO:0000256" key="5">
    <source>
        <dbReference type="ARBA" id="ARBA00022741"/>
    </source>
</evidence>
<dbReference type="InterPro" id="IPR003439">
    <property type="entry name" value="ABC_transporter-like_ATP-bd"/>
</dbReference>
<dbReference type="InterPro" id="IPR015856">
    <property type="entry name" value="ABC_transpr_CbiO/EcfA_su"/>
</dbReference>
<dbReference type="PANTHER" id="PTHR43394">
    <property type="entry name" value="ATP-DEPENDENT PERMEASE MDL1, MITOCHONDRIAL"/>
    <property type="match status" value="1"/>
</dbReference>
<feature type="transmembrane region" description="Helical" evidence="9">
    <location>
        <begin position="770"/>
        <end position="788"/>
    </location>
</feature>
<evidence type="ECO:0000313" key="12">
    <source>
        <dbReference type="EMBL" id="SEQ37930.1"/>
    </source>
</evidence>
<evidence type="ECO:0000256" key="9">
    <source>
        <dbReference type="SAM" id="Phobius"/>
    </source>
</evidence>
<accession>A0A1H9FIZ5</accession>
<feature type="transmembrane region" description="Helical" evidence="9">
    <location>
        <begin position="548"/>
        <end position="570"/>
    </location>
</feature>
<dbReference type="GO" id="GO:0005886">
    <property type="term" value="C:plasma membrane"/>
    <property type="evidence" value="ECO:0007669"/>
    <property type="project" value="UniProtKB-SubCell"/>
</dbReference>
<dbReference type="Gene3D" id="3.40.50.300">
    <property type="entry name" value="P-loop containing nucleotide triphosphate hydrolases"/>
    <property type="match status" value="3"/>
</dbReference>
<reference evidence="12 13" key="1">
    <citation type="submission" date="2016-10" db="EMBL/GenBank/DDBJ databases">
        <authorList>
            <person name="de Groot N.N."/>
        </authorList>
    </citation>
    <scope>NUCLEOTIDE SEQUENCE [LARGE SCALE GENOMIC DNA]</scope>
    <source>
        <strain evidence="12 13">B25</strain>
    </source>
</reference>
<feature type="domain" description="ABC transmembrane type-1" evidence="11">
    <location>
        <begin position="516"/>
        <end position="799"/>
    </location>
</feature>
<dbReference type="PROSITE" id="PS50893">
    <property type="entry name" value="ABC_TRANSPORTER_2"/>
    <property type="match status" value="3"/>
</dbReference>
<evidence type="ECO:0000256" key="4">
    <source>
        <dbReference type="ARBA" id="ARBA00022692"/>
    </source>
</evidence>
<keyword evidence="6 12" id="KW-0067">ATP-binding</keyword>
<dbReference type="GO" id="GO:0015421">
    <property type="term" value="F:ABC-type oligopeptide transporter activity"/>
    <property type="evidence" value="ECO:0007669"/>
    <property type="project" value="TreeGrafter"/>
</dbReference>
<sequence>MIKIDDVSFSYSGKAKNQNCLKHINLEIKDGEFVVLCGKSGCGKTTFTRIINGLAPHFYDGQMEGHVYINDIDVPREPITKISTLVGSVFQNPKSQFFHIDTTSELVFGCENQNMDKEKIKAQLESTVTDFQIKPLLDRSLFELSGGEKQQIACGSVYTARPDIFVMDEPTSNLDKKAINRLQKILTKLKSEEKTIIVSEHRLYFLMDLADRFIYLKDGQIEREFTNAQMKALSEEELHKLGLRTTNLNLIRATPVSVRNKQSAISVSDLSCQRGNSTILDIDDLKLPAKSVIALIGDNGTGKSTFAEALCGTLKSNGTISLDNEVLSDKQRAEKSFMVMQDVNHQLFCDSVLQELKLNSKVSDEEACSVLRKLGIEEYKDRHPSSLSGGQKQRVAIASALCSGKKIIYYDEPTSGLDFEGMQNFSKIVKETDSEVEASVIITHDLELILSCCDYVVHIERGRLVSAYPLDKEGIAKVRYFFTTESEEAFTQKRDNSSSIVRLINRMGKYRKYFYGAIVCMVLGVLASIVPYLMIYKITDGLLNSVSFNLKTIAIILSGILGGGLLHIFLYTQGLSLSHKAAFNTLKELRIQLKEKLNKQSLGTIRQIGTGALKKLFTDDIESIEIILAHAIPEGLSNLLVSVIVIVFMFQINWLLALTSILVIPIGLKCMTKMYRDGTERMGGYFAAAKRMNNSIIEFINGIEVVKVFNYQEESYKNYESGVLNYKNLSLIWYKVCWPWIALYTSLLPNMLLFTLPLGSIAVMTGQATLAQLILIICLSLATGSNLLRALSFMASMTQVNYKIQSLERVLDRTPLKEGHADFSDKSEKTDSSEDITFENVHFSYKDKEVLRDISFTAKAGEMTAIVGESGSGKSTIARLIAHQYDTDGGDISLGGKKITDLSLSALNKKISFVSQEVFLFNRTIMDNIRIGNPSATDEMVKQAAKIASCDEFIDKLPGGYMAMAGDAGKRLSGGERQRIALARAILKDAPIIILDEATSSIDIENEEKINRAIEKIIENKTVIVIAHKLSALKNVNKIVLIQDGKVIEEGPANKIMSRSDYFKKLYKLSVNADNWKVGNQIFTKNGVENA</sequence>
<dbReference type="NCBIfam" id="NF010167">
    <property type="entry name" value="PRK13648.1"/>
    <property type="match status" value="3"/>
</dbReference>
<dbReference type="Pfam" id="PF00664">
    <property type="entry name" value="ABC_membrane"/>
    <property type="match status" value="1"/>
</dbReference>
<dbReference type="FunFam" id="3.40.50.300:FF:000221">
    <property type="entry name" value="Multidrug ABC transporter ATP-binding protein"/>
    <property type="match status" value="1"/>
</dbReference>
<keyword evidence="7 9" id="KW-1133">Transmembrane helix</keyword>
<keyword evidence="8 9" id="KW-0472">Membrane</keyword>
<keyword evidence="13" id="KW-1185">Reference proteome</keyword>
<evidence type="ECO:0000256" key="6">
    <source>
        <dbReference type="ARBA" id="ARBA00022840"/>
    </source>
</evidence>
<dbReference type="PANTHER" id="PTHR43394:SF1">
    <property type="entry name" value="ATP-BINDING CASSETTE SUB-FAMILY B MEMBER 10, MITOCHONDRIAL"/>
    <property type="match status" value="1"/>
</dbReference>
<dbReference type="InterPro" id="IPR003593">
    <property type="entry name" value="AAA+_ATPase"/>
</dbReference>
<evidence type="ECO:0000259" key="10">
    <source>
        <dbReference type="PROSITE" id="PS50893"/>
    </source>
</evidence>